<dbReference type="PANTHER" id="PTHR23236:SF25">
    <property type="entry name" value="RNA-BINDING PROTEIN 34"/>
    <property type="match status" value="1"/>
</dbReference>
<dbReference type="InterPro" id="IPR000504">
    <property type="entry name" value="RRM_dom"/>
</dbReference>
<feature type="compositionally biased region" description="Basic and acidic residues" evidence="8">
    <location>
        <begin position="154"/>
        <end position="166"/>
    </location>
</feature>
<evidence type="ECO:0000256" key="5">
    <source>
        <dbReference type="ARBA" id="ARBA00022884"/>
    </source>
</evidence>
<name>A0A2Z6SI00_9GLOM</name>
<reference evidence="10 11" key="1">
    <citation type="submission" date="2017-11" db="EMBL/GenBank/DDBJ databases">
        <title>The genome of Rhizophagus clarus HR1 reveals common genetic basis of auxotrophy among arbuscular mycorrhizal fungi.</title>
        <authorList>
            <person name="Kobayashi Y."/>
        </authorList>
    </citation>
    <scope>NUCLEOTIDE SEQUENCE [LARGE SCALE GENOMIC DNA]</scope>
    <source>
        <strain evidence="10 11">HR1</strain>
    </source>
</reference>
<dbReference type="PANTHER" id="PTHR23236">
    <property type="entry name" value="EUKARYOTIC TRANSLATION INITIATION FACTOR 4B/4H"/>
    <property type="match status" value="1"/>
</dbReference>
<dbReference type="EMBL" id="BEXD01004013">
    <property type="protein sequence ID" value="GBC05537.1"/>
    <property type="molecule type" value="Genomic_DNA"/>
</dbReference>
<comment type="function">
    <text evidence="1">Involved in pre-25S rRNA processing.</text>
</comment>
<feature type="domain" description="RRM" evidence="9">
    <location>
        <begin position="210"/>
        <end position="307"/>
    </location>
</feature>
<comment type="similarity">
    <text evidence="3">Belongs to the RRM RBM34 family.</text>
</comment>
<dbReference type="SMART" id="SM00360">
    <property type="entry name" value="RRM"/>
    <property type="match status" value="2"/>
</dbReference>
<comment type="caution">
    <text evidence="10">The sequence shown here is derived from an EMBL/GenBank/DDBJ whole genome shotgun (WGS) entry which is preliminary data.</text>
</comment>
<dbReference type="SUPFAM" id="SSF54928">
    <property type="entry name" value="RNA-binding domain, RBD"/>
    <property type="match status" value="2"/>
</dbReference>
<comment type="subcellular location">
    <subcellularLocation>
        <location evidence="2">Nucleus</location>
        <location evidence="2">Nucleolus</location>
    </subcellularLocation>
</comment>
<feature type="region of interest" description="Disordered" evidence="8">
    <location>
        <begin position="406"/>
        <end position="429"/>
    </location>
</feature>
<dbReference type="Gene3D" id="3.30.70.330">
    <property type="match status" value="2"/>
</dbReference>
<dbReference type="InterPro" id="IPR012677">
    <property type="entry name" value="Nucleotide-bd_a/b_plait_sf"/>
</dbReference>
<evidence type="ECO:0000256" key="7">
    <source>
        <dbReference type="PROSITE-ProRule" id="PRU00176"/>
    </source>
</evidence>
<evidence type="ECO:0000256" key="1">
    <source>
        <dbReference type="ARBA" id="ARBA00002475"/>
    </source>
</evidence>
<keyword evidence="5 7" id="KW-0694">RNA-binding</keyword>
<evidence type="ECO:0000313" key="10">
    <source>
        <dbReference type="EMBL" id="GBC05537.1"/>
    </source>
</evidence>
<dbReference type="GO" id="GO:0019843">
    <property type="term" value="F:rRNA binding"/>
    <property type="evidence" value="ECO:0007669"/>
    <property type="project" value="TreeGrafter"/>
</dbReference>
<keyword evidence="6" id="KW-0539">Nucleus</keyword>
<organism evidence="10 11">
    <name type="scientific">Rhizophagus clarus</name>
    <dbReference type="NCBI Taxonomy" id="94130"/>
    <lineage>
        <taxon>Eukaryota</taxon>
        <taxon>Fungi</taxon>
        <taxon>Fungi incertae sedis</taxon>
        <taxon>Mucoromycota</taxon>
        <taxon>Glomeromycotina</taxon>
        <taxon>Glomeromycetes</taxon>
        <taxon>Glomerales</taxon>
        <taxon>Glomeraceae</taxon>
        <taxon>Rhizophagus</taxon>
    </lineage>
</organism>
<evidence type="ECO:0000256" key="3">
    <source>
        <dbReference type="ARBA" id="ARBA00007077"/>
    </source>
</evidence>
<sequence>MSDYTPGSLQQTILGSKSSEINNDLDALFKNSAGPAQISKEVSINFIEDKIKILSVENYEPVLRKKKHSLKNANHGCHLEDVREEASHDKKLESKNKFIEGNYEIKVMKKEIKSTNKIDENNLNCEKHIKRKRSARDLKSQKRTKVIKDIASDEFNSDEKKSRSEDTNIQQVESKISTKDSKTMNIEDNDQHKNGLLNVINKDEPERLQRTIFVGNLPVSVIQKVNHKKLKALFSQFGKIESLRFRSIAFSELLPRKLAFIKGKFHPERDVLNAYIVYKESSSVQQAIAMNAQVFLGKHLRVDSVASPQNQDRRRTVFIGSLAFDAQEEELWLYFKSCGEIENVRIERASVELALKLNDTKLGPRKIRVTRCAKGNHVGKPDKSKIGKVKFGKELMEGIRVNSKYNKKGKSIKNTRDTRTKKKLVKVQK</sequence>
<evidence type="ECO:0000313" key="11">
    <source>
        <dbReference type="Proteomes" id="UP000247702"/>
    </source>
</evidence>
<dbReference type="AlphaFoldDB" id="A0A2Z6SI00"/>
<dbReference type="Proteomes" id="UP000247702">
    <property type="component" value="Unassembled WGS sequence"/>
</dbReference>
<dbReference type="PROSITE" id="PS50102">
    <property type="entry name" value="RRM"/>
    <property type="match status" value="1"/>
</dbReference>
<protein>
    <recommendedName>
        <fullName evidence="4">Nucleolar protein 12</fullName>
    </recommendedName>
</protein>
<evidence type="ECO:0000256" key="2">
    <source>
        <dbReference type="ARBA" id="ARBA00004604"/>
    </source>
</evidence>
<evidence type="ECO:0000256" key="6">
    <source>
        <dbReference type="ARBA" id="ARBA00023242"/>
    </source>
</evidence>
<dbReference type="GO" id="GO:0005730">
    <property type="term" value="C:nucleolus"/>
    <property type="evidence" value="ECO:0007669"/>
    <property type="project" value="UniProtKB-SubCell"/>
</dbReference>
<gene>
    <name evidence="10" type="ORF">RclHR1_06280010</name>
</gene>
<evidence type="ECO:0000256" key="8">
    <source>
        <dbReference type="SAM" id="MobiDB-lite"/>
    </source>
</evidence>
<accession>A0A2Z6SI00</accession>
<keyword evidence="11" id="KW-1185">Reference proteome</keyword>
<dbReference type="InterPro" id="IPR035979">
    <property type="entry name" value="RBD_domain_sf"/>
</dbReference>
<evidence type="ECO:0000259" key="9">
    <source>
        <dbReference type="PROSITE" id="PS50102"/>
    </source>
</evidence>
<evidence type="ECO:0000256" key="4">
    <source>
        <dbReference type="ARBA" id="ARBA00015520"/>
    </source>
</evidence>
<proteinExistence type="inferred from homology"/>
<dbReference type="GO" id="GO:0000463">
    <property type="term" value="P:maturation of LSU-rRNA from tricistronic rRNA transcript (SSU-rRNA, 5.8S rRNA, LSU-rRNA)"/>
    <property type="evidence" value="ECO:0007669"/>
    <property type="project" value="TreeGrafter"/>
</dbReference>
<dbReference type="STRING" id="94130.A0A2Z6SI00"/>
<feature type="region of interest" description="Disordered" evidence="8">
    <location>
        <begin position="154"/>
        <end position="189"/>
    </location>
</feature>